<gene>
    <name evidence="4" type="ORF">GCM10010984_20420</name>
    <name evidence="5" type="ORF">SAMN05443634_11149</name>
</gene>
<dbReference type="NCBIfam" id="TIGR04560">
    <property type="entry name" value="ribo_THX"/>
    <property type="match status" value="1"/>
</dbReference>
<accession>A0A1M7BLZ9</accession>
<reference evidence="6" key="3">
    <citation type="submission" date="2016-11" db="EMBL/GenBank/DDBJ databases">
        <authorList>
            <person name="Varghese N."/>
            <person name="Submissions S."/>
        </authorList>
    </citation>
    <scope>NUCLEOTIDE SEQUENCE [LARGE SCALE GENOMIC DNA]</scope>
    <source>
        <strain evidence="6">DSM 27989</strain>
    </source>
</reference>
<dbReference type="Proteomes" id="UP000184120">
    <property type="component" value="Unassembled WGS sequence"/>
</dbReference>
<organism evidence="5 6">
    <name type="scientific">Chishuiella changwenlii</name>
    <dbReference type="NCBI Taxonomy" id="1434701"/>
    <lineage>
        <taxon>Bacteria</taxon>
        <taxon>Pseudomonadati</taxon>
        <taxon>Bacteroidota</taxon>
        <taxon>Flavobacteriia</taxon>
        <taxon>Flavobacteriales</taxon>
        <taxon>Weeksellaceae</taxon>
        <taxon>Chishuiella</taxon>
    </lineage>
</organism>
<evidence type="ECO:0000313" key="5">
    <source>
        <dbReference type="EMBL" id="SHL56065.1"/>
    </source>
</evidence>
<name>A0A1M7BLZ9_9FLAO</name>
<dbReference type="Pfam" id="PF17070">
    <property type="entry name" value="Thx"/>
    <property type="match status" value="1"/>
</dbReference>
<keyword evidence="3" id="KW-0687">Ribonucleoprotein</keyword>
<sequence>MFNLYGVIEFINFKTFLMGKGDKKSRRGKIVNGSYGVKRPRHRYYYEDDTVEEKATKKAK</sequence>
<evidence type="ECO:0000313" key="7">
    <source>
        <dbReference type="Proteomes" id="UP000650994"/>
    </source>
</evidence>
<evidence type="ECO:0000313" key="4">
    <source>
        <dbReference type="EMBL" id="GGF02899.1"/>
    </source>
</evidence>
<reference evidence="7" key="4">
    <citation type="journal article" date="2019" name="Int. J. Syst. Evol. Microbiol.">
        <title>The Global Catalogue of Microorganisms (GCM) 10K type strain sequencing project: providing services to taxonomists for standard genome sequencing and annotation.</title>
        <authorList>
            <consortium name="The Broad Institute Genomics Platform"/>
            <consortium name="The Broad Institute Genome Sequencing Center for Infectious Disease"/>
            <person name="Wu L."/>
            <person name="Ma J."/>
        </authorList>
    </citation>
    <scope>NUCLEOTIDE SEQUENCE [LARGE SCALE GENOMIC DNA]</scope>
    <source>
        <strain evidence="7">CGMCC 1.12707</strain>
    </source>
</reference>
<protein>
    <submittedName>
        <fullName evidence="5">RPS31 30S ribosomal protein S31</fullName>
    </submittedName>
</protein>
<reference evidence="4" key="1">
    <citation type="journal article" date="2014" name="Int. J. Syst. Evol. Microbiol.">
        <title>Complete genome of a new Firmicutes species belonging to the dominant human colonic microbiota ('Ruminococcus bicirculans') reveals two chromosomes and a selective capacity to utilize plant glucans.</title>
        <authorList>
            <consortium name="NISC Comparative Sequencing Program"/>
            <person name="Wegmann U."/>
            <person name="Louis P."/>
            <person name="Goesmann A."/>
            <person name="Henrissat B."/>
            <person name="Duncan S.H."/>
            <person name="Flint H.J."/>
        </authorList>
    </citation>
    <scope>NUCLEOTIDE SEQUENCE</scope>
    <source>
        <strain evidence="4">CGMCC 1.12707</strain>
    </source>
</reference>
<dbReference type="Proteomes" id="UP000650994">
    <property type="component" value="Unassembled WGS sequence"/>
</dbReference>
<keyword evidence="7" id="KW-1185">Reference proteome</keyword>
<dbReference type="InterPro" id="IPR030826">
    <property type="entry name" value="Ribosomal_bTHX/bTHXc/bTHXm"/>
</dbReference>
<proteinExistence type="inferred from homology"/>
<dbReference type="AlphaFoldDB" id="A0A1M7BLZ9"/>
<evidence type="ECO:0000256" key="3">
    <source>
        <dbReference type="ARBA" id="ARBA00023274"/>
    </source>
</evidence>
<dbReference type="GO" id="GO:1990904">
    <property type="term" value="C:ribonucleoprotein complex"/>
    <property type="evidence" value="ECO:0007669"/>
    <property type="project" value="UniProtKB-KW"/>
</dbReference>
<dbReference type="GO" id="GO:0005840">
    <property type="term" value="C:ribosome"/>
    <property type="evidence" value="ECO:0007669"/>
    <property type="project" value="UniProtKB-KW"/>
</dbReference>
<evidence type="ECO:0000256" key="2">
    <source>
        <dbReference type="ARBA" id="ARBA00022980"/>
    </source>
</evidence>
<dbReference type="InterPro" id="IPR031414">
    <property type="entry name" value="Ribosomal_bTHX"/>
</dbReference>
<comment type="similarity">
    <text evidence="1">Belongs to the bacterial ribosomal protein bTHX family.</text>
</comment>
<reference evidence="5" key="2">
    <citation type="submission" date="2016-11" db="EMBL/GenBank/DDBJ databases">
        <authorList>
            <person name="Jaros S."/>
            <person name="Januszkiewicz K."/>
            <person name="Wedrychowicz H."/>
        </authorList>
    </citation>
    <scope>NUCLEOTIDE SEQUENCE [LARGE SCALE GENOMIC DNA]</scope>
    <source>
        <strain evidence="5">DSM 27989</strain>
    </source>
</reference>
<dbReference type="EMBL" id="BMFL01000013">
    <property type="protein sequence ID" value="GGF02899.1"/>
    <property type="molecule type" value="Genomic_DNA"/>
</dbReference>
<dbReference type="EMBL" id="FRBH01000011">
    <property type="protein sequence ID" value="SHL56065.1"/>
    <property type="molecule type" value="Genomic_DNA"/>
</dbReference>
<dbReference type="STRING" id="1434701.SAMN05443634_11149"/>
<evidence type="ECO:0000313" key="6">
    <source>
        <dbReference type="Proteomes" id="UP000184120"/>
    </source>
</evidence>
<reference evidence="4" key="5">
    <citation type="submission" date="2024-05" db="EMBL/GenBank/DDBJ databases">
        <authorList>
            <person name="Sun Q."/>
            <person name="Zhou Y."/>
        </authorList>
    </citation>
    <scope>NUCLEOTIDE SEQUENCE</scope>
    <source>
        <strain evidence="4">CGMCC 1.12707</strain>
    </source>
</reference>
<evidence type="ECO:0000256" key="1">
    <source>
        <dbReference type="ARBA" id="ARBA00010834"/>
    </source>
</evidence>
<keyword evidence="2 5" id="KW-0689">Ribosomal protein</keyword>